<keyword evidence="1" id="KW-0732">Signal</keyword>
<gene>
    <name evidence="2" type="ORF">RS130_00570</name>
</gene>
<name>A0ABU3SRJ3_9ALTE</name>
<feature type="signal peptide" evidence="1">
    <location>
        <begin position="1"/>
        <end position="20"/>
    </location>
</feature>
<evidence type="ECO:0000256" key="1">
    <source>
        <dbReference type="SAM" id="SignalP"/>
    </source>
</evidence>
<dbReference type="Proteomes" id="UP001247805">
    <property type="component" value="Unassembled WGS sequence"/>
</dbReference>
<accession>A0ABU3SRJ3</accession>
<comment type="caution">
    <text evidence="2">The sequence shown here is derived from an EMBL/GenBank/DDBJ whole genome shotgun (WGS) entry which is preliminary data.</text>
</comment>
<dbReference type="PROSITE" id="PS51257">
    <property type="entry name" value="PROKAR_LIPOPROTEIN"/>
    <property type="match status" value="1"/>
</dbReference>
<evidence type="ECO:0000313" key="3">
    <source>
        <dbReference type="Proteomes" id="UP001247805"/>
    </source>
</evidence>
<dbReference type="Pfam" id="PF16153">
    <property type="entry name" value="DUF4861"/>
    <property type="match status" value="1"/>
</dbReference>
<feature type="chain" id="PRO_5047337171" evidence="1">
    <location>
        <begin position="21"/>
        <end position="306"/>
    </location>
</feature>
<organism evidence="2 3">
    <name type="scientific">Paraglaciecola aquimarina</name>
    <dbReference type="NCBI Taxonomy" id="1235557"/>
    <lineage>
        <taxon>Bacteria</taxon>
        <taxon>Pseudomonadati</taxon>
        <taxon>Pseudomonadota</taxon>
        <taxon>Gammaproteobacteria</taxon>
        <taxon>Alteromonadales</taxon>
        <taxon>Alteromonadaceae</taxon>
        <taxon>Paraglaciecola</taxon>
    </lineage>
</organism>
<reference evidence="2 3" key="1">
    <citation type="submission" date="2023-10" db="EMBL/GenBank/DDBJ databases">
        <title>Glaciecola aquimarina strain GGW-M5 nov., isolated from a coastal seawater.</title>
        <authorList>
            <person name="Bayburt H."/>
            <person name="Kim J.M."/>
            <person name="Choi B.J."/>
            <person name="Jeon C.O."/>
        </authorList>
    </citation>
    <scope>NUCLEOTIDE SEQUENCE [LARGE SCALE GENOMIC DNA]</scope>
    <source>
        <strain evidence="2 3">KCTC 32108</strain>
    </source>
</reference>
<sequence>MQLSYKPFLIALATSATLFACSHTQSGNSPQMSSQKKSVMAYGRFVPERRDDFAWENDKVAFRVYGPAAPLKGHSSGVDAWLKKVDYPIVDKWYQAYVDGISYHEDHGEGYDPYHVGISRGVGSTAVWLDGRPYTAHSFKTYRILESGGNNVSFLLEYEWYTPLGIVKEMKTISLPLGTQLFQVDSIFTLDGKPAELPIAIGVATHDEKAKVYYNKEAGRISAWETIDNFGIGTGALLDPSLVEDIKHIPSSVKDESHIWMFTSTDEQGKLSYKAGFAWEAAGEITNNKAWQTYLDSMLVKLKASI</sequence>
<dbReference type="InterPro" id="IPR032342">
    <property type="entry name" value="DUF4861"/>
</dbReference>
<proteinExistence type="predicted"/>
<protein>
    <submittedName>
        <fullName evidence="2">DUF4861 family protein</fullName>
    </submittedName>
</protein>
<dbReference type="RefSeq" id="WP_316024315.1">
    <property type="nucleotide sequence ID" value="NZ_JAWDIO010000001.1"/>
</dbReference>
<evidence type="ECO:0000313" key="2">
    <source>
        <dbReference type="EMBL" id="MDU0352604.1"/>
    </source>
</evidence>
<dbReference type="EMBL" id="JAWDIO010000001">
    <property type="protein sequence ID" value="MDU0352604.1"/>
    <property type="molecule type" value="Genomic_DNA"/>
</dbReference>
<keyword evidence="3" id="KW-1185">Reference proteome</keyword>